<evidence type="ECO:0000256" key="2">
    <source>
        <dbReference type="SAM" id="Phobius"/>
    </source>
</evidence>
<accession>A0ABM5KZB1</accession>
<dbReference type="EnsemblMetazoa" id="XM_050659569.1">
    <property type="protein sequence ID" value="XP_050515526.1"/>
    <property type="gene ID" value="LOC114329106"/>
</dbReference>
<evidence type="ECO:0008006" key="5">
    <source>
        <dbReference type="Google" id="ProtNLM"/>
    </source>
</evidence>
<feature type="compositionally biased region" description="Polar residues" evidence="1">
    <location>
        <begin position="892"/>
        <end position="909"/>
    </location>
</feature>
<feature type="region of interest" description="Disordered" evidence="1">
    <location>
        <begin position="887"/>
        <end position="973"/>
    </location>
</feature>
<feature type="region of interest" description="Disordered" evidence="1">
    <location>
        <begin position="781"/>
        <end position="870"/>
    </location>
</feature>
<keyword evidence="2" id="KW-1133">Transmembrane helix</keyword>
<dbReference type="RefSeq" id="XP_050515526.1">
    <property type="nucleotide sequence ID" value="XM_050659569.1"/>
</dbReference>
<feature type="region of interest" description="Disordered" evidence="1">
    <location>
        <begin position="315"/>
        <end position="342"/>
    </location>
</feature>
<organism evidence="3 4">
    <name type="scientific">Diabrotica virgifera virgifera</name>
    <name type="common">western corn rootworm</name>
    <dbReference type="NCBI Taxonomy" id="50390"/>
    <lineage>
        <taxon>Eukaryota</taxon>
        <taxon>Metazoa</taxon>
        <taxon>Ecdysozoa</taxon>
        <taxon>Arthropoda</taxon>
        <taxon>Hexapoda</taxon>
        <taxon>Insecta</taxon>
        <taxon>Pterygota</taxon>
        <taxon>Neoptera</taxon>
        <taxon>Endopterygota</taxon>
        <taxon>Coleoptera</taxon>
        <taxon>Polyphaga</taxon>
        <taxon>Cucujiformia</taxon>
        <taxon>Chrysomeloidea</taxon>
        <taxon>Chrysomelidae</taxon>
        <taxon>Galerucinae</taxon>
        <taxon>Diabroticina</taxon>
        <taxon>Diabroticites</taxon>
        <taxon>Diabrotica</taxon>
    </lineage>
</organism>
<feature type="compositionally biased region" description="Basic and acidic residues" evidence="1">
    <location>
        <begin position="847"/>
        <end position="859"/>
    </location>
</feature>
<keyword evidence="2" id="KW-0812">Transmembrane</keyword>
<dbReference type="Proteomes" id="UP001652700">
    <property type="component" value="Unplaced"/>
</dbReference>
<evidence type="ECO:0000313" key="4">
    <source>
        <dbReference type="Proteomes" id="UP001652700"/>
    </source>
</evidence>
<keyword evidence="2" id="KW-0472">Membrane</keyword>
<evidence type="ECO:0000313" key="3">
    <source>
        <dbReference type="EnsemblMetazoa" id="XP_050515526.1"/>
    </source>
</evidence>
<feature type="region of interest" description="Disordered" evidence="1">
    <location>
        <begin position="406"/>
        <end position="429"/>
    </location>
</feature>
<proteinExistence type="predicted"/>
<name>A0ABM5KZB1_DIAVI</name>
<evidence type="ECO:0000256" key="1">
    <source>
        <dbReference type="SAM" id="MobiDB-lite"/>
    </source>
</evidence>
<keyword evidence="4" id="KW-1185">Reference proteome</keyword>
<dbReference type="PANTHER" id="PTHR46560">
    <property type="entry name" value="CYPHER, ISOFORM B"/>
    <property type="match status" value="1"/>
</dbReference>
<dbReference type="GeneID" id="114329106"/>
<feature type="compositionally biased region" description="Polar residues" evidence="1">
    <location>
        <begin position="921"/>
        <end position="954"/>
    </location>
</feature>
<reference evidence="3" key="1">
    <citation type="submission" date="2025-05" db="UniProtKB">
        <authorList>
            <consortium name="EnsemblMetazoa"/>
        </authorList>
    </citation>
    <scope>IDENTIFICATION</scope>
</reference>
<protein>
    <recommendedName>
        <fullName evidence="5">ZP domain-containing protein</fullName>
    </recommendedName>
</protein>
<feature type="transmembrane region" description="Helical" evidence="2">
    <location>
        <begin position="238"/>
        <end position="262"/>
    </location>
</feature>
<sequence length="973" mass="108907">MCFLCHYCKAAFDNGQNLVCGAWTSLRNCRPVRRGLQITQRCVHLAAGNTAKMTNKTLSWLCVCLCIALAAAQSNYADQANNIAYQGEGLPEQGILDGKVTKLDDLSPVIFLNRTKAALNCAAGSMQIELKFNDKFYGIAYAQFDRNSACRVYGKGAFSYKLELPLKGCGTKQGPQRVFTNNIVVRFNPHFEIDGDEVITIVCRYPPPIVPPPAPLPHIVSEAPASPIVAAPLKGFQILLIICGILFLSLLLLGLGCSYYCLRRRPLTVIRQPFSTLGSGSEITKISRSSLGSLPIMEGVKIPRANVLPYTAAASSAGSEGPLMSDNLPSDYPSESHSEIDVDTGSLPVSSAGSYDNQAYIQDNSSVYSEGYGHTVEQHVQNAVATTAMVPRLPLAVKEQPKFDIQVKVKKSPPPPPSISLSDTESTRTDRNLSTILEQQESIRSLDSPLVHERNQFTYVPELHPPPKHIQPAPTYNKILRRQMEMQEERYVAPTPPPPPPIIPKRERLTEDVPDTFEPPIAIVHKPEITSHMVDDVFLKTITEKKTIEDIERHRRLVTEYHTRAKPVDDQKWNVTIRNYPVDMAEPPEWENFSDISSASGLTLTPKPERATMSLPPQNLIVDDKLPLNAPEIVANLGAPSPPRYTTTSEVHTREESYLSMFNIPPENPEVPNWNVLIRVFQPTEQEEGPVIDSAETFNSQLTTADKMKWRQIITTESTLRTLLTECVIREDYERVRSDTRYTNIFEQPKWDVIIRILAPPDRQPKSKKWDNRSRRSSLPTLYEYDSDGESSVRTLTREPLVLPQRSRKNSNSRSSYRSEADLRSMSEMTVDFGRQDNFSETSSYYPDKRYYEDSEHGHPSLARSLSQPSLARSASEFTERWVAPSRYDTASEFTSPEGTPKSQRSSRFQPPRGTGEQRAVWQTSQASTTAGPRGTSQVVTQEFRSQASSSYVGRSQPPKGWFGDNDSEASYK</sequence>
<dbReference type="PANTHER" id="PTHR46560:SF11">
    <property type="entry name" value="GH09980P"/>
    <property type="match status" value="1"/>
</dbReference>